<dbReference type="PANTHER" id="PTHR34236:SF1">
    <property type="entry name" value="DIMETHYL SULFOXIDE REDUCTASE TRANSCRIPTIONAL ACTIVATOR"/>
    <property type="match status" value="1"/>
</dbReference>
<accession>A0ABD5U8V4</accession>
<dbReference type="Pfam" id="PF04967">
    <property type="entry name" value="HTH_10"/>
    <property type="match status" value="1"/>
</dbReference>
<sequence>MIDITIDMEQYDCPYIDISDGCDVSFSAAQWEFDRRTDTLETRMITEGADRDALDNGLGALREHPNLTDYDLLSRQDRVAHVRTTIEETAAMHTIRESGGYITGPFHIEEGSELWHVGFDREDGANGTLAELERQNEFDVVARRSVELADLQGFVQNVSAAMTLIEACRDLSETERRTLEAAVDEGYFECPRGATLGTLAERFDVSKSAVSKTLRRGQSKTISRVAEALRALD</sequence>
<comment type="caution">
    <text evidence="5">The sequence shown here is derived from an EMBL/GenBank/DDBJ whole genome shotgun (WGS) entry which is preliminary data.</text>
</comment>
<reference evidence="5 6" key="1">
    <citation type="journal article" date="2019" name="Int. J. Syst. Evol. Microbiol.">
        <title>The Global Catalogue of Microorganisms (GCM) 10K type strain sequencing project: providing services to taxonomists for standard genome sequencing and annotation.</title>
        <authorList>
            <consortium name="The Broad Institute Genomics Platform"/>
            <consortium name="The Broad Institute Genome Sequencing Center for Infectious Disease"/>
            <person name="Wu L."/>
            <person name="Ma J."/>
        </authorList>
    </citation>
    <scope>NUCLEOTIDE SEQUENCE [LARGE SCALE GENOMIC DNA]</scope>
    <source>
        <strain evidence="5 6">PSRA2</strain>
    </source>
</reference>
<keyword evidence="6" id="KW-1185">Reference proteome</keyword>
<keyword evidence="2" id="KW-0804">Transcription</keyword>
<dbReference type="AlphaFoldDB" id="A0ABD5U8V4"/>
<keyword evidence="1" id="KW-0805">Transcription regulation</keyword>
<feature type="domain" description="HTH bat-type" evidence="3">
    <location>
        <begin position="171"/>
        <end position="222"/>
    </location>
</feature>
<evidence type="ECO:0000259" key="4">
    <source>
        <dbReference type="Pfam" id="PF24279"/>
    </source>
</evidence>
<feature type="domain" description="HVO-2525 N-terminal" evidence="4">
    <location>
        <begin position="3"/>
        <end position="138"/>
    </location>
</feature>
<evidence type="ECO:0000259" key="3">
    <source>
        <dbReference type="Pfam" id="PF04967"/>
    </source>
</evidence>
<dbReference type="InterPro" id="IPR056486">
    <property type="entry name" value="HVO_2525_N"/>
</dbReference>
<dbReference type="EMBL" id="JBHSXM010000001">
    <property type="protein sequence ID" value="MFC6836798.1"/>
    <property type="molecule type" value="Genomic_DNA"/>
</dbReference>
<dbReference type="Proteomes" id="UP001596406">
    <property type="component" value="Unassembled WGS sequence"/>
</dbReference>
<evidence type="ECO:0000313" key="6">
    <source>
        <dbReference type="Proteomes" id="UP001596406"/>
    </source>
</evidence>
<proteinExistence type="predicted"/>
<gene>
    <name evidence="5" type="ORF">ACFQHK_09765</name>
</gene>
<evidence type="ECO:0000313" key="5">
    <source>
        <dbReference type="EMBL" id="MFC6836798.1"/>
    </source>
</evidence>
<organism evidence="5 6">
    <name type="scientific">Halomarina ordinaria</name>
    <dbReference type="NCBI Taxonomy" id="3033939"/>
    <lineage>
        <taxon>Archaea</taxon>
        <taxon>Methanobacteriati</taxon>
        <taxon>Methanobacteriota</taxon>
        <taxon>Stenosarchaea group</taxon>
        <taxon>Halobacteria</taxon>
        <taxon>Halobacteriales</taxon>
        <taxon>Natronomonadaceae</taxon>
        <taxon>Halomarina</taxon>
    </lineage>
</organism>
<dbReference type="PANTHER" id="PTHR34236">
    <property type="entry name" value="DIMETHYL SULFOXIDE REDUCTASE TRANSCRIPTIONAL ACTIVATOR"/>
    <property type="match status" value="1"/>
</dbReference>
<protein>
    <submittedName>
        <fullName evidence="5">Helix-turn-helix domain-containing protein</fullName>
    </submittedName>
</protein>
<dbReference type="InterPro" id="IPR007050">
    <property type="entry name" value="HTH_bacterioopsin"/>
</dbReference>
<dbReference type="RefSeq" id="WP_304448475.1">
    <property type="nucleotide sequence ID" value="NZ_JARRAH010000001.1"/>
</dbReference>
<dbReference type="Pfam" id="PF24279">
    <property type="entry name" value="HVO_2525_N"/>
    <property type="match status" value="1"/>
</dbReference>
<name>A0ABD5U8V4_9EURY</name>
<evidence type="ECO:0000256" key="2">
    <source>
        <dbReference type="ARBA" id="ARBA00023163"/>
    </source>
</evidence>
<evidence type="ECO:0000256" key="1">
    <source>
        <dbReference type="ARBA" id="ARBA00023015"/>
    </source>
</evidence>